<comment type="caution">
    <text evidence="2">The sequence shown here is derived from an EMBL/GenBank/DDBJ whole genome shotgun (WGS) entry which is preliminary data.</text>
</comment>
<dbReference type="InterPro" id="IPR024185">
    <property type="entry name" value="FTHF_cligase-like_sf"/>
</dbReference>
<dbReference type="Proteomes" id="UP000317355">
    <property type="component" value="Unassembled WGS sequence"/>
</dbReference>
<dbReference type="EMBL" id="VMRY01000076">
    <property type="protein sequence ID" value="TVT52078.1"/>
    <property type="molecule type" value="Genomic_DNA"/>
</dbReference>
<proteinExistence type="predicted"/>
<accession>A0A558CTH9</accession>
<dbReference type="InterPro" id="IPR003741">
    <property type="entry name" value="LUD_dom"/>
</dbReference>
<gene>
    <name evidence="2" type="ORF">FHK82_14275</name>
</gene>
<name>A0A558CTH9_9GAMM</name>
<evidence type="ECO:0000313" key="2">
    <source>
        <dbReference type="EMBL" id="TVT52078.1"/>
    </source>
</evidence>
<evidence type="ECO:0000259" key="1">
    <source>
        <dbReference type="Pfam" id="PF02589"/>
    </source>
</evidence>
<dbReference type="InterPro" id="IPR037171">
    <property type="entry name" value="NagB/RpiA_transferase-like"/>
</dbReference>
<organism evidence="2 3">
    <name type="scientific">Sedimenticola thiotaurini</name>
    <dbReference type="NCBI Taxonomy" id="1543721"/>
    <lineage>
        <taxon>Bacteria</taxon>
        <taxon>Pseudomonadati</taxon>
        <taxon>Pseudomonadota</taxon>
        <taxon>Gammaproteobacteria</taxon>
        <taxon>Chromatiales</taxon>
        <taxon>Sedimenticolaceae</taxon>
        <taxon>Sedimenticola</taxon>
    </lineage>
</organism>
<feature type="domain" description="LUD" evidence="1">
    <location>
        <begin position="38"/>
        <end position="216"/>
    </location>
</feature>
<protein>
    <submittedName>
        <fullName evidence="2">Lactate utilization protein</fullName>
    </submittedName>
</protein>
<dbReference type="PANTHER" id="PTHR43682:SF1">
    <property type="entry name" value="LACTATE UTILIZATION PROTEIN C"/>
    <property type="match status" value="1"/>
</dbReference>
<reference evidence="2 3" key="1">
    <citation type="submission" date="2019-07" db="EMBL/GenBank/DDBJ databases">
        <title>The pathways for chlorine oxyanion respiration interact through the shared metabolite chlorate.</title>
        <authorList>
            <person name="Barnum T.P."/>
            <person name="Cheng Y."/>
            <person name="Hill K.A."/>
            <person name="Lucas L.N."/>
            <person name="Carlson H.K."/>
            <person name="Coates J.D."/>
        </authorList>
    </citation>
    <scope>NUCLEOTIDE SEQUENCE [LARGE SCALE GENOMIC DNA]</scope>
    <source>
        <strain evidence="2">BK-3</strain>
    </source>
</reference>
<dbReference type="Pfam" id="PF02589">
    <property type="entry name" value="LUD_dom"/>
    <property type="match status" value="1"/>
</dbReference>
<sequence length="217" mass="24356">MSNARANILARLRANVAKTPIELDRRFESPDWSRDERIEQFCKAMRSVKTEVHQVNENDWQDKLADLVKEKKLKNLLYAPAGPLADKIESAWKKHDGLPELITREVDVDGWKEELFFDVDAAITSTRSAIAEVGAMILWPTPEEPRTFSLVPPIHIAVVEADKLHNTFSDAIATEKWHEGMPTNALLISGPSKSADIEQTLAYGVHGPVELVVLLIQ</sequence>
<dbReference type="PANTHER" id="PTHR43682">
    <property type="entry name" value="LACTATE UTILIZATION PROTEIN C"/>
    <property type="match status" value="1"/>
</dbReference>
<dbReference type="Gene3D" id="3.40.50.10420">
    <property type="entry name" value="NagB/RpiA/CoA transferase-like"/>
    <property type="match status" value="1"/>
</dbReference>
<dbReference type="AlphaFoldDB" id="A0A558CTH9"/>
<dbReference type="SUPFAM" id="SSF100950">
    <property type="entry name" value="NagB/RpiA/CoA transferase-like"/>
    <property type="match status" value="1"/>
</dbReference>
<evidence type="ECO:0000313" key="3">
    <source>
        <dbReference type="Proteomes" id="UP000317355"/>
    </source>
</evidence>